<dbReference type="RefSeq" id="XP_027361552.1">
    <property type="nucleotide sequence ID" value="XM_027505751.1"/>
</dbReference>
<reference evidence="2" key="1">
    <citation type="journal article" date="2019" name="Toxins">
        <title>Detection of Abrin-Like and Prepropulchellin-Like Toxin Genes and Transcripts Using Whole Genome Sequencing and Full-Length Transcript Sequencing of Abrus precatorius.</title>
        <authorList>
            <person name="Hovde B.T."/>
            <person name="Daligault H.E."/>
            <person name="Hanschen E.R."/>
            <person name="Kunde Y.A."/>
            <person name="Johnson M.B."/>
            <person name="Starkenburg S.R."/>
            <person name="Johnson S.L."/>
        </authorList>
    </citation>
    <scope>NUCLEOTIDE SEQUENCE [LARGE SCALE GENOMIC DNA]</scope>
</reference>
<sequence>MGQSPSTAAVPSPDFNRPQISQLHLNNDADFTDYSTVKRYCTLRLPDDCLGVIFHFLSTADRKRCSLVCRRWRRVDGESRHRLSLNAQPELFDFVPSLFTRFDSVTKLALRCDRKSASINNDGLILISLRCKNLTRLKLRGCREITELGMAGVGDNCKNLKKLSCASCMFGTKGIVAVIDRCANLEDLTVKRLRGVHDSTEVIGGAASSLKSICLKELVNGQSFAPLIIGSKKLRTLKVIGCLGDWDETLERIGGSNVGLIEIHLEKIQVSDVGLCGISNCLGLDTLHVVKTAECSNLGLSAVAERCRMLRKVHIDGWRTNRIGDEGLIAIAKHCPNLQELVLIAVYPTSLSLASIASNCKNLERLALCGIGTVGDAEIECIAAKCVALKKLCIKGCPISNTGIGALASGCPNLIKVKVKKCRKITGKGVEWVREQRVSLAFNYDDSEVEALDGSGSDGAGGARDSTVEFLPMLNQTTVADAPSSSNNSRLTGFRTKFGFLASRNLVPCAFRRWSSSENVSSSSFS</sequence>
<dbReference type="GO" id="GO:0031146">
    <property type="term" value="P:SCF-dependent proteasomal ubiquitin-dependent protein catabolic process"/>
    <property type="evidence" value="ECO:0007669"/>
    <property type="project" value="TreeGrafter"/>
</dbReference>
<dbReference type="InterPro" id="IPR032675">
    <property type="entry name" value="LRR_dom_sf"/>
</dbReference>
<dbReference type="FunFam" id="1.20.1280.50:FF:000023">
    <property type="entry name" value="F-box/LRR-repeat protein 4"/>
    <property type="match status" value="1"/>
</dbReference>
<dbReference type="SMART" id="SM00256">
    <property type="entry name" value="FBOX"/>
    <property type="match status" value="1"/>
</dbReference>
<dbReference type="KEGG" id="aprc:113869430"/>
<dbReference type="PANTHER" id="PTHR13318:SF76">
    <property type="entry name" value="F-BOX PROTEIN SKIP2"/>
    <property type="match status" value="1"/>
</dbReference>
<dbReference type="InterPro" id="IPR006553">
    <property type="entry name" value="Leu-rich_rpt_Cys-con_subtyp"/>
</dbReference>
<dbReference type="CDD" id="cd22159">
    <property type="entry name" value="F-box_AtTIR1-like"/>
    <property type="match status" value="1"/>
</dbReference>
<dbReference type="AlphaFoldDB" id="A0A8B8M183"/>
<dbReference type="Gene3D" id="3.80.10.10">
    <property type="entry name" value="Ribonuclease Inhibitor"/>
    <property type="match status" value="1"/>
</dbReference>
<feature type="domain" description="F-box" evidence="1">
    <location>
        <begin position="39"/>
        <end position="75"/>
    </location>
</feature>
<dbReference type="InterPro" id="IPR001810">
    <property type="entry name" value="F-box_dom"/>
</dbReference>
<keyword evidence="2" id="KW-1185">Reference proteome</keyword>
<dbReference type="SMART" id="SM00367">
    <property type="entry name" value="LRR_CC"/>
    <property type="match status" value="8"/>
</dbReference>
<dbReference type="FunFam" id="3.80.10.10:FF:000449">
    <property type="entry name" value="F-box protein SKIP2"/>
    <property type="match status" value="1"/>
</dbReference>
<dbReference type="GeneID" id="113869430"/>
<proteinExistence type="predicted"/>
<evidence type="ECO:0000313" key="3">
    <source>
        <dbReference type="RefSeq" id="XP_027361552.1"/>
    </source>
</evidence>
<dbReference type="OrthoDB" id="423607at2759"/>
<dbReference type="PROSITE" id="PS50181">
    <property type="entry name" value="FBOX"/>
    <property type="match status" value="1"/>
</dbReference>
<dbReference type="SUPFAM" id="SSF81383">
    <property type="entry name" value="F-box domain"/>
    <property type="match status" value="1"/>
</dbReference>
<dbReference type="Gene3D" id="1.20.1280.50">
    <property type="match status" value="1"/>
</dbReference>
<dbReference type="SUPFAM" id="SSF52047">
    <property type="entry name" value="RNI-like"/>
    <property type="match status" value="1"/>
</dbReference>
<organism evidence="2 3">
    <name type="scientific">Abrus precatorius</name>
    <name type="common">Indian licorice</name>
    <name type="synonym">Glycine abrus</name>
    <dbReference type="NCBI Taxonomy" id="3816"/>
    <lineage>
        <taxon>Eukaryota</taxon>
        <taxon>Viridiplantae</taxon>
        <taxon>Streptophyta</taxon>
        <taxon>Embryophyta</taxon>
        <taxon>Tracheophyta</taxon>
        <taxon>Spermatophyta</taxon>
        <taxon>Magnoliopsida</taxon>
        <taxon>eudicotyledons</taxon>
        <taxon>Gunneridae</taxon>
        <taxon>Pentapetalae</taxon>
        <taxon>rosids</taxon>
        <taxon>fabids</taxon>
        <taxon>Fabales</taxon>
        <taxon>Fabaceae</taxon>
        <taxon>Papilionoideae</taxon>
        <taxon>50 kb inversion clade</taxon>
        <taxon>NPAAA clade</taxon>
        <taxon>indigoferoid/millettioid clade</taxon>
        <taxon>Abreae</taxon>
        <taxon>Abrus</taxon>
    </lineage>
</organism>
<evidence type="ECO:0000313" key="2">
    <source>
        <dbReference type="Proteomes" id="UP000694853"/>
    </source>
</evidence>
<dbReference type="Proteomes" id="UP000694853">
    <property type="component" value="Unplaced"/>
</dbReference>
<dbReference type="InterPro" id="IPR057207">
    <property type="entry name" value="FBXL15_LRR"/>
</dbReference>
<dbReference type="Pfam" id="PF00646">
    <property type="entry name" value="F-box"/>
    <property type="match status" value="1"/>
</dbReference>
<dbReference type="GO" id="GO:0019005">
    <property type="term" value="C:SCF ubiquitin ligase complex"/>
    <property type="evidence" value="ECO:0007669"/>
    <property type="project" value="TreeGrafter"/>
</dbReference>
<protein>
    <submittedName>
        <fullName evidence="3">F-box protein SKIP2-like</fullName>
    </submittedName>
</protein>
<accession>A0A8B8M183</accession>
<evidence type="ECO:0000259" key="1">
    <source>
        <dbReference type="PROSITE" id="PS50181"/>
    </source>
</evidence>
<reference evidence="3" key="2">
    <citation type="submission" date="2025-08" db="UniProtKB">
        <authorList>
            <consortium name="RefSeq"/>
        </authorList>
    </citation>
    <scope>IDENTIFICATION</scope>
    <source>
        <tissue evidence="3">Young leaves</tissue>
    </source>
</reference>
<gene>
    <name evidence="3" type="primary">LOC113869430</name>
</gene>
<dbReference type="PANTHER" id="PTHR13318">
    <property type="entry name" value="PARTNER OF PAIRED, ISOFORM B-RELATED"/>
    <property type="match status" value="1"/>
</dbReference>
<name>A0A8B8M183_ABRPR</name>
<dbReference type="InterPro" id="IPR036047">
    <property type="entry name" value="F-box-like_dom_sf"/>
</dbReference>
<dbReference type="Pfam" id="PF25372">
    <property type="entry name" value="DUF7885"/>
    <property type="match status" value="1"/>
</dbReference>